<organism evidence="2 3">
    <name type="scientific">Cryobacterium cheniae</name>
    <dbReference type="NCBI Taxonomy" id="1259262"/>
    <lineage>
        <taxon>Bacteria</taxon>
        <taxon>Bacillati</taxon>
        <taxon>Actinomycetota</taxon>
        <taxon>Actinomycetes</taxon>
        <taxon>Micrococcales</taxon>
        <taxon>Microbacteriaceae</taxon>
        <taxon>Cryobacterium</taxon>
    </lineage>
</organism>
<dbReference type="InterPro" id="IPR029068">
    <property type="entry name" value="Glyas_Bleomycin-R_OHBP_Dase"/>
</dbReference>
<reference evidence="2 3" key="1">
    <citation type="submission" date="2019-03" db="EMBL/GenBank/DDBJ databases">
        <title>Genomics of glacier-inhabiting Cryobacterium strains.</title>
        <authorList>
            <person name="Liu Q."/>
            <person name="Xin Y.-H."/>
        </authorList>
    </citation>
    <scope>NUCLEOTIDE SEQUENCE [LARGE SCALE GENOMIC DNA]</scope>
    <source>
        <strain evidence="2 3">TMT2-48-2</strain>
    </source>
</reference>
<name>A0A4R8XVT9_9MICO</name>
<dbReference type="Proteomes" id="UP000298433">
    <property type="component" value="Unassembled WGS sequence"/>
</dbReference>
<proteinExistence type="predicted"/>
<evidence type="ECO:0000313" key="2">
    <source>
        <dbReference type="EMBL" id="TFC81580.1"/>
    </source>
</evidence>
<dbReference type="AlphaFoldDB" id="A0A4R8XVT9"/>
<dbReference type="Gene3D" id="3.10.180.10">
    <property type="entry name" value="2,3-Dihydroxybiphenyl 1,2-Dioxygenase, domain 1"/>
    <property type="match status" value="1"/>
</dbReference>
<dbReference type="OrthoDB" id="9795306at2"/>
<dbReference type="CDD" id="cd06588">
    <property type="entry name" value="PhnB_like"/>
    <property type="match status" value="1"/>
</dbReference>
<evidence type="ECO:0000259" key="1">
    <source>
        <dbReference type="Pfam" id="PF06983"/>
    </source>
</evidence>
<protein>
    <submittedName>
        <fullName evidence="2">VOC family protein</fullName>
    </submittedName>
</protein>
<accession>A0A4R8XVT9</accession>
<dbReference type="SUPFAM" id="SSF54593">
    <property type="entry name" value="Glyoxalase/Bleomycin resistance protein/Dihydroxybiphenyl dioxygenase"/>
    <property type="match status" value="1"/>
</dbReference>
<keyword evidence="3" id="KW-1185">Reference proteome</keyword>
<dbReference type="PANTHER" id="PTHR33990:SF1">
    <property type="entry name" value="PROTEIN YJDN"/>
    <property type="match status" value="1"/>
</dbReference>
<evidence type="ECO:0000313" key="3">
    <source>
        <dbReference type="Proteomes" id="UP000298433"/>
    </source>
</evidence>
<dbReference type="EMBL" id="SOGN01000034">
    <property type="protein sequence ID" value="TFC81580.1"/>
    <property type="molecule type" value="Genomic_DNA"/>
</dbReference>
<dbReference type="RefSeq" id="WP_134369518.1">
    <property type="nucleotide sequence ID" value="NZ_SOGN01000034.1"/>
</dbReference>
<sequence>MTTQLNPYLGFRDSTREAMEFYRSVFGGELTMSTFAEFEASDDPSEQDKIMHAMLTTGEGLVLMGSDTPNRMEYRPGTNYSVSLSGDDEPVLRGYWDGLAAEGTVVMPLEPSPWGDSFGMCVDRFGVSWMVNIAGAAG</sequence>
<dbReference type="Pfam" id="PF06983">
    <property type="entry name" value="3-dmu-9_3-mt"/>
    <property type="match status" value="1"/>
</dbReference>
<feature type="domain" description="PhnB-like" evidence="1">
    <location>
        <begin position="5"/>
        <end position="131"/>
    </location>
</feature>
<dbReference type="PANTHER" id="PTHR33990">
    <property type="entry name" value="PROTEIN YJDN-RELATED"/>
    <property type="match status" value="1"/>
</dbReference>
<comment type="caution">
    <text evidence="2">The sequence shown here is derived from an EMBL/GenBank/DDBJ whole genome shotgun (WGS) entry which is preliminary data.</text>
</comment>
<gene>
    <name evidence="2" type="ORF">E3T23_06250</name>
</gene>
<dbReference type="InterPro" id="IPR028973">
    <property type="entry name" value="PhnB-like"/>
</dbReference>